<dbReference type="RefSeq" id="WP_130923579.1">
    <property type="nucleotide sequence ID" value="NZ_JAANOL010000001.1"/>
</dbReference>
<accession>A0A4Q9B9P5</accession>
<comment type="similarity">
    <text evidence="1">Belongs to the NusB family.</text>
</comment>
<dbReference type="GO" id="GO:0006353">
    <property type="term" value="P:DNA-templated transcription termination"/>
    <property type="evidence" value="ECO:0007669"/>
    <property type="project" value="InterPro"/>
</dbReference>
<evidence type="ECO:0000256" key="2">
    <source>
        <dbReference type="ARBA" id="ARBA00022814"/>
    </source>
</evidence>
<evidence type="ECO:0000256" key="5">
    <source>
        <dbReference type="ARBA" id="ARBA00023163"/>
    </source>
</evidence>
<keyword evidence="8" id="KW-1185">Reference proteome</keyword>
<dbReference type="InterPro" id="IPR011605">
    <property type="entry name" value="NusB_fam"/>
</dbReference>
<dbReference type="InterPro" id="IPR035926">
    <property type="entry name" value="NusB-like_sf"/>
</dbReference>
<dbReference type="SUPFAM" id="SSF48013">
    <property type="entry name" value="NusB-like"/>
    <property type="match status" value="1"/>
</dbReference>
<keyword evidence="5" id="KW-0804">Transcription</keyword>
<organism evidence="7 8">
    <name type="scientific">Aquirufa antheringensis</name>
    <dbReference type="NCBI Taxonomy" id="2516559"/>
    <lineage>
        <taxon>Bacteria</taxon>
        <taxon>Pseudomonadati</taxon>
        <taxon>Bacteroidota</taxon>
        <taxon>Cytophagia</taxon>
        <taxon>Cytophagales</taxon>
        <taxon>Flectobacillaceae</taxon>
        <taxon>Aquirufa</taxon>
    </lineage>
</organism>
<sequence>MVNRRLLRVKAFQQLYAFYTQERAQYQLAFDGLATIFQPDLSLMVAKEDQMPRLEGLRQLAEIQLKEYFQEITSEETIPVEAQDAAQSVYKLYQANVKQIAKKLKQDMVTEVESINKQYLKILYYLQQLPLIALWDENRRLLENNTKTSLLAKNKVLYILSKWGDLQRAFDKNHIGWSEDEENLIKKLFIENILTDETFLTYLPTAGKKFEDDLAFVVYVLKNFLLKHESMTEYFEEKDLNWSLNKDVVKSMANKTFKIEALEDLSLQPLAIQWEDDKLFFEELFDYSVSEDKQLSAWIGDQTKNWESDRLAVADFIILKMALAEMVKFSSIPVKVSINEYIELAKNYSTPKSGQFINGILDVVSNRLVHEKVITKSGRGLIDIANK</sequence>
<keyword evidence="3" id="KW-0694">RNA-binding</keyword>
<keyword evidence="2" id="KW-0889">Transcription antitermination</keyword>
<dbReference type="PANTHER" id="PTHR11078">
    <property type="entry name" value="N UTILIZATION SUBSTANCE PROTEIN B-RELATED"/>
    <property type="match status" value="1"/>
</dbReference>
<evidence type="ECO:0000313" key="8">
    <source>
        <dbReference type="Proteomes" id="UP000293583"/>
    </source>
</evidence>
<proteinExistence type="inferred from homology"/>
<dbReference type="GO" id="GO:0031564">
    <property type="term" value="P:transcription antitermination"/>
    <property type="evidence" value="ECO:0007669"/>
    <property type="project" value="UniProtKB-KW"/>
</dbReference>
<evidence type="ECO:0000313" key="7">
    <source>
        <dbReference type="EMBL" id="TBH71954.1"/>
    </source>
</evidence>
<evidence type="ECO:0000256" key="1">
    <source>
        <dbReference type="ARBA" id="ARBA00005952"/>
    </source>
</evidence>
<dbReference type="Gene3D" id="1.10.940.10">
    <property type="entry name" value="NusB-like"/>
    <property type="match status" value="1"/>
</dbReference>
<dbReference type="NCBIfam" id="TIGR01951">
    <property type="entry name" value="nusB"/>
    <property type="match status" value="1"/>
</dbReference>
<dbReference type="GO" id="GO:0003723">
    <property type="term" value="F:RNA binding"/>
    <property type="evidence" value="ECO:0007669"/>
    <property type="project" value="UniProtKB-KW"/>
</dbReference>
<dbReference type="InterPro" id="IPR006027">
    <property type="entry name" value="NusB_RsmB_TIM44"/>
</dbReference>
<dbReference type="Pfam" id="PF01029">
    <property type="entry name" value="NusB"/>
    <property type="match status" value="1"/>
</dbReference>
<dbReference type="AlphaFoldDB" id="A0A4Q9B9P5"/>
<evidence type="ECO:0000256" key="4">
    <source>
        <dbReference type="ARBA" id="ARBA00023015"/>
    </source>
</evidence>
<gene>
    <name evidence="7" type="primary">nusB</name>
    <name evidence="7" type="ORF">EWU20_08995</name>
</gene>
<reference evidence="7 8" key="1">
    <citation type="submission" date="2019-02" db="EMBL/GenBank/DDBJ databases">
        <title>Genome of a new Bacteroidetes strain.</title>
        <authorList>
            <person name="Pitt A."/>
        </authorList>
    </citation>
    <scope>NUCLEOTIDE SEQUENCE [LARGE SCALE GENOMIC DNA]</scope>
    <source>
        <strain evidence="7 8">103A-SOEBACH</strain>
    </source>
</reference>
<comment type="caution">
    <text evidence="7">The sequence shown here is derived from an EMBL/GenBank/DDBJ whole genome shotgun (WGS) entry which is preliminary data.</text>
</comment>
<evidence type="ECO:0000256" key="3">
    <source>
        <dbReference type="ARBA" id="ARBA00022884"/>
    </source>
</evidence>
<dbReference type="OrthoDB" id="9787568at2"/>
<evidence type="ECO:0000259" key="6">
    <source>
        <dbReference type="Pfam" id="PF01029"/>
    </source>
</evidence>
<feature type="domain" description="NusB/RsmB/TIM44" evidence="6">
    <location>
        <begin position="273"/>
        <end position="364"/>
    </location>
</feature>
<protein>
    <submittedName>
        <fullName evidence="7">Transcription antitermination factor NusB</fullName>
    </submittedName>
</protein>
<dbReference type="PANTHER" id="PTHR11078:SF3">
    <property type="entry name" value="ANTITERMINATION NUSB DOMAIN-CONTAINING PROTEIN"/>
    <property type="match status" value="1"/>
</dbReference>
<dbReference type="Proteomes" id="UP000293583">
    <property type="component" value="Unassembled WGS sequence"/>
</dbReference>
<name>A0A4Q9B9P5_9BACT</name>
<dbReference type="GO" id="GO:0005829">
    <property type="term" value="C:cytosol"/>
    <property type="evidence" value="ECO:0007669"/>
    <property type="project" value="TreeGrafter"/>
</dbReference>
<keyword evidence="4" id="KW-0805">Transcription regulation</keyword>
<dbReference type="EMBL" id="SEWY01000004">
    <property type="protein sequence ID" value="TBH71954.1"/>
    <property type="molecule type" value="Genomic_DNA"/>
</dbReference>